<dbReference type="InterPro" id="IPR056777">
    <property type="entry name" value="Ycf2_N"/>
</dbReference>
<keyword evidence="3" id="KW-1185">Reference proteome</keyword>
<dbReference type="EMBL" id="PKMF04000886">
    <property type="protein sequence ID" value="KAK7817362.1"/>
    <property type="molecule type" value="Genomic_DNA"/>
</dbReference>
<name>A0AAW0ISU5_QUESU</name>
<feature type="domain" description="Ycf2 N-terminal" evidence="1">
    <location>
        <begin position="1"/>
        <end position="37"/>
    </location>
</feature>
<evidence type="ECO:0000313" key="3">
    <source>
        <dbReference type="Proteomes" id="UP000237347"/>
    </source>
</evidence>
<accession>A0AAW0ISU5</accession>
<comment type="caution">
    <text evidence="2">The sequence shown here is derived from an EMBL/GenBank/DDBJ whole genome shotgun (WGS) entry which is preliminary data.</text>
</comment>
<dbReference type="AlphaFoldDB" id="A0AAW0ISU5"/>
<gene>
    <name evidence="2" type="primary">ycf2-A_4</name>
    <name evidence="2" type="ORF">CFP56_042974</name>
</gene>
<dbReference type="Pfam" id="PF05695">
    <property type="entry name" value="Ycf2"/>
    <property type="match status" value="1"/>
</dbReference>
<dbReference type="Proteomes" id="UP000237347">
    <property type="component" value="Unassembled WGS sequence"/>
</dbReference>
<proteinExistence type="predicted"/>
<sequence length="64" mass="7650">MADIFTLSITEPDLSYHKGFTFSIDSCRLDQKQFLNENESFYRRIREKWVRTSCGNDLEDPKQK</sequence>
<evidence type="ECO:0000259" key="1">
    <source>
        <dbReference type="Pfam" id="PF05695"/>
    </source>
</evidence>
<evidence type="ECO:0000313" key="2">
    <source>
        <dbReference type="EMBL" id="KAK7817362.1"/>
    </source>
</evidence>
<protein>
    <submittedName>
        <fullName evidence="2">Protein ycf2</fullName>
    </submittedName>
</protein>
<organism evidence="2 3">
    <name type="scientific">Quercus suber</name>
    <name type="common">Cork oak</name>
    <dbReference type="NCBI Taxonomy" id="58331"/>
    <lineage>
        <taxon>Eukaryota</taxon>
        <taxon>Viridiplantae</taxon>
        <taxon>Streptophyta</taxon>
        <taxon>Embryophyta</taxon>
        <taxon>Tracheophyta</taxon>
        <taxon>Spermatophyta</taxon>
        <taxon>Magnoliopsida</taxon>
        <taxon>eudicotyledons</taxon>
        <taxon>Gunneridae</taxon>
        <taxon>Pentapetalae</taxon>
        <taxon>rosids</taxon>
        <taxon>fabids</taxon>
        <taxon>Fagales</taxon>
        <taxon>Fagaceae</taxon>
        <taxon>Quercus</taxon>
    </lineage>
</organism>
<reference evidence="2 3" key="1">
    <citation type="journal article" date="2018" name="Sci. Data">
        <title>The draft genome sequence of cork oak.</title>
        <authorList>
            <person name="Ramos A.M."/>
            <person name="Usie A."/>
            <person name="Barbosa P."/>
            <person name="Barros P.M."/>
            <person name="Capote T."/>
            <person name="Chaves I."/>
            <person name="Simoes F."/>
            <person name="Abreu I."/>
            <person name="Carrasquinho I."/>
            <person name="Faro C."/>
            <person name="Guimaraes J.B."/>
            <person name="Mendonca D."/>
            <person name="Nobrega F."/>
            <person name="Rodrigues L."/>
            <person name="Saibo N.J.M."/>
            <person name="Varela M.C."/>
            <person name="Egas C."/>
            <person name="Matos J."/>
            <person name="Miguel C.M."/>
            <person name="Oliveira M.M."/>
            <person name="Ricardo C.P."/>
            <person name="Goncalves S."/>
        </authorList>
    </citation>
    <scope>NUCLEOTIDE SEQUENCE [LARGE SCALE GENOMIC DNA]</scope>
    <source>
        <strain evidence="3">cv. HL8</strain>
    </source>
</reference>